<comment type="caution">
    <text evidence="2">The sequence shown here is derived from an EMBL/GenBank/DDBJ whole genome shotgun (WGS) entry which is preliminary data.</text>
</comment>
<dbReference type="InterPro" id="IPR036291">
    <property type="entry name" value="NAD(P)-bd_dom_sf"/>
</dbReference>
<reference evidence="2" key="1">
    <citation type="submission" date="2021-08" db="EMBL/GenBank/DDBJ databases">
        <title>Hoeflea bacterium WL0058 sp. nov., isolated from the sediment.</title>
        <authorList>
            <person name="Wang L."/>
            <person name="Zhang D."/>
        </authorList>
    </citation>
    <scope>NUCLEOTIDE SEQUENCE</scope>
    <source>
        <strain evidence="2">WL0058</strain>
    </source>
</reference>
<dbReference type="PANTHER" id="PTHR43245:SF58">
    <property type="entry name" value="BLL5923 PROTEIN"/>
    <property type="match status" value="1"/>
</dbReference>
<accession>A0AAE2ZLK2</accession>
<dbReference type="InterPro" id="IPR001509">
    <property type="entry name" value="Epimerase_deHydtase"/>
</dbReference>
<protein>
    <submittedName>
        <fullName evidence="2">NAD(P)-dependent oxidoreductase</fullName>
    </submittedName>
</protein>
<dbReference type="Proteomes" id="UP001196509">
    <property type="component" value="Unassembled WGS sequence"/>
</dbReference>
<dbReference type="RefSeq" id="WP_220229802.1">
    <property type="nucleotide sequence ID" value="NZ_JAICBX010000003.1"/>
</dbReference>
<keyword evidence="3" id="KW-1185">Reference proteome</keyword>
<evidence type="ECO:0000313" key="3">
    <source>
        <dbReference type="Proteomes" id="UP001196509"/>
    </source>
</evidence>
<evidence type="ECO:0000313" key="2">
    <source>
        <dbReference type="EMBL" id="MBW8639094.1"/>
    </source>
</evidence>
<dbReference type="EMBL" id="JAICBX010000003">
    <property type="protein sequence ID" value="MBW8639094.1"/>
    <property type="molecule type" value="Genomic_DNA"/>
</dbReference>
<feature type="domain" description="NAD-dependent epimerase/dehydratase" evidence="1">
    <location>
        <begin position="3"/>
        <end position="233"/>
    </location>
</feature>
<dbReference type="PANTHER" id="PTHR43245">
    <property type="entry name" value="BIFUNCTIONAL POLYMYXIN RESISTANCE PROTEIN ARNA"/>
    <property type="match status" value="1"/>
</dbReference>
<evidence type="ECO:0000259" key="1">
    <source>
        <dbReference type="Pfam" id="PF01370"/>
    </source>
</evidence>
<sequence>MRVLVTGGSGLVGRFIVRRLAADDHDVTIAGRREPDQALFPGAVDFHLSDLDPDADYTSVVEGFDCLVHAAFSHVPGRYRGGEGDDVAGFRKRNLDATVKLFKTAAESGVKRGVFLSTRAVYGNHPAGTKLLETTSCNPDTEYGAVKRACEIRLQTLSQNSPLSVASLRITGVYGQSPPDTTHKWEDLFADYLAGEPVGARCGTEVHGVDVASAVALLLEQPVETVSGEIFNVSDILVDRHDLLDMVRLQTGCSHALPGRSDSLPNSMDTEKLRGLGWRPGGLPLLKKSVTGMLTR</sequence>
<dbReference type="Gene3D" id="3.40.50.720">
    <property type="entry name" value="NAD(P)-binding Rossmann-like Domain"/>
    <property type="match status" value="1"/>
</dbReference>
<organism evidence="2 3">
    <name type="scientific">Flavimaribacter sediminis</name>
    <dbReference type="NCBI Taxonomy" id="2865987"/>
    <lineage>
        <taxon>Bacteria</taxon>
        <taxon>Pseudomonadati</taxon>
        <taxon>Pseudomonadota</taxon>
        <taxon>Alphaproteobacteria</taxon>
        <taxon>Hyphomicrobiales</taxon>
        <taxon>Rhizobiaceae</taxon>
        <taxon>Flavimaribacter</taxon>
    </lineage>
</organism>
<gene>
    <name evidence="2" type="ORF">K1W69_17995</name>
</gene>
<dbReference type="InterPro" id="IPR050177">
    <property type="entry name" value="Lipid_A_modif_metabolic_enz"/>
</dbReference>
<proteinExistence type="predicted"/>
<name>A0AAE2ZLK2_9HYPH</name>
<dbReference type="SUPFAM" id="SSF51735">
    <property type="entry name" value="NAD(P)-binding Rossmann-fold domains"/>
    <property type="match status" value="1"/>
</dbReference>
<dbReference type="Pfam" id="PF01370">
    <property type="entry name" value="Epimerase"/>
    <property type="match status" value="1"/>
</dbReference>
<dbReference type="AlphaFoldDB" id="A0AAE2ZLK2"/>